<evidence type="ECO:0000259" key="3">
    <source>
        <dbReference type="Pfam" id="PF02350"/>
    </source>
</evidence>
<accession>A0A6M1RXW2</accession>
<reference evidence="4 5" key="1">
    <citation type="submission" date="2020-02" db="EMBL/GenBank/DDBJ databases">
        <title>Draft genome sequence of Limisphaera ngatamarikiensis NGM72.4T, a thermophilic Verrucomicrobia grouped in subdivision 3.</title>
        <authorList>
            <person name="Carere C.R."/>
            <person name="Steen J."/>
            <person name="Hugenholtz P."/>
            <person name="Stott M.B."/>
        </authorList>
    </citation>
    <scope>NUCLEOTIDE SEQUENCE [LARGE SCALE GENOMIC DNA]</scope>
    <source>
        <strain evidence="4 5">NGM72.4</strain>
    </source>
</reference>
<dbReference type="PANTHER" id="PTHR43174">
    <property type="entry name" value="UDP-N-ACETYLGLUCOSAMINE 2-EPIMERASE"/>
    <property type="match status" value="1"/>
</dbReference>
<dbReference type="SUPFAM" id="SSF53756">
    <property type="entry name" value="UDP-Glycosyltransferase/glycogen phosphorylase"/>
    <property type="match status" value="1"/>
</dbReference>
<keyword evidence="1" id="KW-0413">Isomerase</keyword>
<dbReference type="InterPro" id="IPR003331">
    <property type="entry name" value="UDP_GlcNAc_Epimerase_2_dom"/>
</dbReference>
<dbReference type="Gene3D" id="3.40.50.2000">
    <property type="entry name" value="Glycogen Phosphorylase B"/>
    <property type="match status" value="1"/>
</dbReference>
<sequence length="189" mass="20779">MDEPRTLSGILEGLRRVSGWLPVVLPLHPRAINVVERNGLQTDGLRLLDPLSYLDHACLEEACGLILSDSGAVQKEAWWLGVPSVTLREEIEWVDTIQAGANRLAGADPDRIVEAVGHCLTPAAAAPLALQPCRLHQDHEPTTGPRGFGNRLKRRLFWSGLSHRVPCSSIHHAAPRRGRPMHVADKEQT</sequence>
<evidence type="ECO:0000256" key="1">
    <source>
        <dbReference type="RuleBase" id="RU003513"/>
    </source>
</evidence>
<dbReference type="AlphaFoldDB" id="A0A6M1RXW2"/>
<keyword evidence="5" id="KW-1185">Reference proteome</keyword>
<protein>
    <submittedName>
        <fullName evidence="4">UDP-N-acetyl glucosamine 2-epimerase</fullName>
    </submittedName>
</protein>
<dbReference type="Proteomes" id="UP000477311">
    <property type="component" value="Unassembled WGS sequence"/>
</dbReference>
<evidence type="ECO:0000256" key="2">
    <source>
        <dbReference type="SAM" id="MobiDB-lite"/>
    </source>
</evidence>
<comment type="similarity">
    <text evidence="1">Belongs to the UDP-N-acetylglucosamine 2-epimerase family.</text>
</comment>
<dbReference type="Pfam" id="PF02350">
    <property type="entry name" value="Epimerase_2"/>
    <property type="match status" value="1"/>
</dbReference>
<gene>
    <name evidence="4" type="ORF">G4L39_12380</name>
</gene>
<dbReference type="GO" id="GO:0016853">
    <property type="term" value="F:isomerase activity"/>
    <property type="evidence" value="ECO:0007669"/>
    <property type="project" value="UniProtKB-KW"/>
</dbReference>
<dbReference type="EMBL" id="JAAKYA010000082">
    <property type="protein sequence ID" value="NGO40184.1"/>
    <property type="molecule type" value="Genomic_DNA"/>
</dbReference>
<dbReference type="InterPro" id="IPR029767">
    <property type="entry name" value="WecB-like"/>
</dbReference>
<name>A0A6M1RXW2_9BACT</name>
<comment type="caution">
    <text evidence="4">The sequence shown here is derived from an EMBL/GenBank/DDBJ whole genome shotgun (WGS) entry which is preliminary data.</text>
</comment>
<organism evidence="4 5">
    <name type="scientific">Limisphaera ngatamarikiensis</name>
    <dbReference type="NCBI Taxonomy" id="1324935"/>
    <lineage>
        <taxon>Bacteria</taxon>
        <taxon>Pseudomonadati</taxon>
        <taxon>Verrucomicrobiota</taxon>
        <taxon>Verrucomicrobiia</taxon>
        <taxon>Limisphaerales</taxon>
        <taxon>Limisphaeraceae</taxon>
        <taxon>Limisphaera</taxon>
    </lineage>
</organism>
<proteinExistence type="inferred from homology"/>
<dbReference type="PANTHER" id="PTHR43174:SF1">
    <property type="entry name" value="UDP-N-ACETYLGLUCOSAMINE 2-EPIMERASE"/>
    <property type="match status" value="1"/>
</dbReference>
<feature type="region of interest" description="Disordered" evidence="2">
    <location>
        <begin position="169"/>
        <end position="189"/>
    </location>
</feature>
<evidence type="ECO:0000313" key="5">
    <source>
        <dbReference type="Proteomes" id="UP000477311"/>
    </source>
</evidence>
<feature type="domain" description="UDP-N-acetylglucosamine 2-epimerase" evidence="3">
    <location>
        <begin position="2"/>
        <end position="122"/>
    </location>
</feature>
<evidence type="ECO:0000313" key="4">
    <source>
        <dbReference type="EMBL" id="NGO40184.1"/>
    </source>
</evidence>